<dbReference type="CDD" id="cd02966">
    <property type="entry name" value="TlpA_like_family"/>
    <property type="match status" value="1"/>
</dbReference>
<dbReference type="InterPro" id="IPR013766">
    <property type="entry name" value="Thioredoxin_domain"/>
</dbReference>
<accession>A0ABT4L0X1</accession>
<evidence type="ECO:0000256" key="1">
    <source>
        <dbReference type="SAM" id="SignalP"/>
    </source>
</evidence>
<protein>
    <submittedName>
        <fullName evidence="3">TlpA disulfide reductase family protein</fullName>
    </submittedName>
</protein>
<dbReference type="InterPro" id="IPR050553">
    <property type="entry name" value="Thioredoxin_ResA/DsbE_sf"/>
</dbReference>
<gene>
    <name evidence="3" type="ORF">O0931_16100</name>
</gene>
<sequence>MKLKLSFLLLLCSFFRVQSQVTTIQKTAPVLTRTGITVGQKVPDVIIQNITGLPAYDKSTALPLSAFKGKMLILDFWATWCAPCIAMNPKMEALQQQFDGRVQFLPVAYQSYQDVNTFYRKLEKQTGKYPALPMVTGDTILARLFPHQTLPHYVWIGGDGIVKAITDRQPITAENIEKLLAEGSLSLRVKQDEKKVYKSDEPLFFAGTDLGEGLFRSQLSGYVPGAGRGMYKDVEIQMNEPVRRITARNLTIPELFRLAYKKERKEMLLEVSDTAQLEPKKVASIDFLDWLKQGRGYCYELMVPEQLKNNAYTLMQDQLKSFFSDYHIGLEKRKVKCLALVRTSTTDKLHTAGGVPSAYLDGFGGKFKSCYLSVFLSRMQVPLQGNPLPLIDETGYKAMADLELTANMGNLDDVNKALARYDLRFVEKPADIEMLVIRNR</sequence>
<dbReference type="Gene3D" id="3.40.30.10">
    <property type="entry name" value="Glutaredoxin"/>
    <property type="match status" value="1"/>
</dbReference>
<feature type="signal peptide" evidence="1">
    <location>
        <begin position="1"/>
        <end position="19"/>
    </location>
</feature>
<feature type="domain" description="Thioredoxin" evidence="2">
    <location>
        <begin position="36"/>
        <end position="185"/>
    </location>
</feature>
<dbReference type="Proteomes" id="UP001144341">
    <property type="component" value="Unassembled WGS sequence"/>
</dbReference>
<proteinExistence type="predicted"/>
<name>A0ABT4L0X1_9SPHI</name>
<comment type="caution">
    <text evidence="3">The sequence shown here is derived from an EMBL/GenBank/DDBJ whole genome shotgun (WGS) entry which is preliminary data.</text>
</comment>
<dbReference type="PROSITE" id="PS51352">
    <property type="entry name" value="THIOREDOXIN_2"/>
    <property type="match status" value="1"/>
</dbReference>
<evidence type="ECO:0000313" key="4">
    <source>
        <dbReference type="Proteomes" id="UP001144341"/>
    </source>
</evidence>
<dbReference type="EMBL" id="JAPWGL010000004">
    <property type="protein sequence ID" value="MCZ4224835.1"/>
    <property type="molecule type" value="Genomic_DNA"/>
</dbReference>
<dbReference type="PANTHER" id="PTHR42852:SF13">
    <property type="entry name" value="PROTEIN DIPZ"/>
    <property type="match status" value="1"/>
</dbReference>
<feature type="chain" id="PRO_5046350489" evidence="1">
    <location>
        <begin position="20"/>
        <end position="440"/>
    </location>
</feature>
<dbReference type="RefSeq" id="WP_269416498.1">
    <property type="nucleotide sequence ID" value="NZ_JAPWGL010000004.1"/>
</dbReference>
<keyword evidence="1" id="KW-0732">Signal</keyword>
<evidence type="ECO:0000259" key="2">
    <source>
        <dbReference type="PROSITE" id="PS51352"/>
    </source>
</evidence>
<keyword evidence="4" id="KW-1185">Reference proteome</keyword>
<dbReference type="Pfam" id="PF00085">
    <property type="entry name" value="Thioredoxin"/>
    <property type="match status" value="1"/>
</dbReference>
<dbReference type="InterPro" id="IPR036249">
    <property type="entry name" value="Thioredoxin-like_sf"/>
</dbReference>
<dbReference type="SUPFAM" id="SSF52833">
    <property type="entry name" value="Thioredoxin-like"/>
    <property type="match status" value="1"/>
</dbReference>
<evidence type="ECO:0000313" key="3">
    <source>
        <dbReference type="EMBL" id="MCZ4224835.1"/>
    </source>
</evidence>
<organism evidence="3 4">
    <name type="scientific">Pedobacter rhodius</name>
    <dbReference type="NCBI Taxonomy" id="3004098"/>
    <lineage>
        <taxon>Bacteria</taxon>
        <taxon>Pseudomonadati</taxon>
        <taxon>Bacteroidota</taxon>
        <taxon>Sphingobacteriia</taxon>
        <taxon>Sphingobacteriales</taxon>
        <taxon>Sphingobacteriaceae</taxon>
        <taxon>Pedobacter</taxon>
    </lineage>
</organism>
<dbReference type="PANTHER" id="PTHR42852">
    <property type="entry name" value="THIOL:DISULFIDE INTERCHANGE PROTEIN DSBE"/>
    <property type="match status" value="1"/>
</dbReference>
<reference evidence="3" key="1">
    <citation type="submission" date="2022-12" db="EMBL/GenBank/DDBJ databases">
        <title>Genome sequence of SJ11.</title>
        <authorList>
            <person name="Woo H."/>
        </authorList>
    </citation>
    <scope>NUCLEOTIDE SEQUENCE</scope>
    <source>
        <strain evidence="3">SJ11</strain>
    </source>
</reference>